<name>A0A9P6NNQ0_9BASI</name>
<dbReference type="AlphaFoldDB" id="A0A9P6NNQ0"/>
<protein>
    <submittedName>
        <fullName evidence="2">Uncharacterized protein</fullName>
    </submittedName>
</protein>
<accession>A0A9P6NNQ0</accession>
<evidence type="ECO:0000256" key="1">
    <source>
        <dbReference type="SAM" id="MobiDB-lite"/>
    </source>
</evidence>
<comment type="caution">
    <text evidence="2">The sequence shown here is derived from an EMBL/GenBank/DDBJ whole genome shotgun (WGS) entry which is preliminary data.</text>
</comment>
<evidence type="ECO:0000313" key="2">
    <source>
        <dbReference type="EMBL" id="KAG0147484.1"/>
    </source>
</evidence>
<gene>
    <name evidence="2" type="ORF">CROQUDRAFT_656043</name>
</gene>
<proteinExistence type="predicted"/>
<evidence type="ECO:0000313" key="3">
    <source>
        <dbReference type="Proteomes" id="UP000886653"/>
    </source>
</evidence>
<dbReference type="OrthoDB" id="2503933at2759"/>
<reference evidence="2" key="1">
    <citation type="submission" date="2013-11" db="EMBL/GenBank/DDBJ databases">
        <title>Genome sequence of the fusiform rust pathogen reveals effectors for host alternation and coevolution with pine.</title>
        <authorList>
            <consortium name="DOE Joint Genome Institute"/>
            <person name="Smith K."/>
            <person name="Pendleton A."/>
            <person name="Kubisiak T."/>
            <person name="Anderson C."/>
            <person name="Salamov A."/>
            <person name="Aerts A."/>
            <person name="Riley R."/>
            <person name="Clum A."/>
            <person name="Lindquist E."/>
            <person name="Ence D."/>
            <person name="Campbell M."/>
            <person name="Kronenberg Z."/>
            <person name="Feau N."/>
            <person name="Dhillon B."/>
            <person name="Hamelin R."/>
            <person name="Burleigh J."/>
            <person name="Smith J."/>
            <person name="Yandell M."/>
            <person name="Nelson C."/>
            <person name="Grigoriev I."/>
            <person name="Davis J."/>
        </authorList>
    </citation>
    <scope>NUCLEOTIDE SEQUENCE</scope>
    <source>
        <strain evidence="2">G11</strain>
    </source>
</reference>
<sequence>MIFPTSLLTLTYRGTLAWILILGWCSTRITSLSNAPEQRASSVSLTDSESPGNDVRTPGPHGALIQPEGGKLIRSVGKMGVILVEYSKYNDDEARTISIDISLQPTDDNGGSNIILAHGVTTPVDQKNILSLFSTRWACGSYNLVVHENQFYNGKLISFQNAAPLVHFECSSIER</sequence>
<keyword evidence="3" id="KW-1185">Reference proteome</keyword>
<feature type="compositionally biased region" description="Polar residues" evidence="1">
    <location>
        <begin position="36"/>
        <end position="51"/>
    </location>
</feature>
<dbReference type="Proteomes" id="UP000886653">
    <property type="component" value="Unassembled WGS sequence"/>
</dbReference>
<dbReference type="EMBL" id="MU167247">
    <property type="protein sequence ID" value="KAG0147484.1"/>
    <property type="molecule type" value="Genomic_DNA"/>
</dbReference>
<feature type="region of interest" description="Disordered" evidence="1">
    <location>
        <begin position="36"/>
        <end position="61"/>
    </location>
</feature>
<organism evidence="2 3">
    <name type="scientific">Cronartium quercuum f. sp. fusiforme G11</name>
    <dbReference type="NCBI Taxonomy" id="708437"/>
    <lineage>
        <taxon>Eukaryota</taxon>
        <taxon>Fungi</taxon>
        <taxon>Dikarya</taxon>
        <taxon>Basidiomycota</taxon>
        <taxon>Pucciniomycotina</taxon>
        <taxon>Pucciniomycetes</taxon>
        <taxon>Pucciniales</taxon>
        <taxon>Coleosporiaceae</taxon>
        <taxon>Cronartium</taxon>
    </lineage>
</organism>